<sequence>MDPLLVLLGDLDSREAIWIFNYLPCQHRDLRGRSLLKGLVGLGSRLRASIPTAPPRIVAVLEWFMMALETDDE</sequence>
<keyword evidence="2" id="KW-1185">Reference proteome</keyword>
<proteinExistence type="predicted"/>
<protein>
    <submittedName>
        <fullName evidence="1">Uncharacterized protein</fullName>
    </submittedName>
</protein>
<gene>
    <name evidence="1" type="ORF">HICCMSTLAB_LOCUS9688</name>
</gene>
<dbReference type="AlphaFoldDB" id="A0A8J2HIR0"/>
<reference evidence="1" key="1">
    <citation type="submission" date="2021-04" db="EMBL/GenBank/DDBJ databases">
        <authorList>
            <person name="Chebbi M.A.C M."/>
        </authorList>
    </citation>
    <scope>NUCLEOTIDE SEQUENCE</scope>
</reference>
<dbReference type="EMBL" id="CAJNRD030001122">
    <property type="protein sequence ID" value="CAG5100615.1"/>
    <property type="molecule type" value="Genomic_DNA"/>
</dbReference>
<evidence type="ECO:0000313" key="2">
    <source>
        <dbReference type="Proteomes" id="UP000786811"/>
    </source>
</evidence>
<name>A0A8J2HIR0_COTCN</name>
<comment type="caution">
    <text evidence="1">The sequence shown here is derived from an EMBL/GenBank/DDBJ whole genome shotgun (WGS) entry which is preliminary data.</text>
</comment>
<accession>A0A8J2HIR0</accession>
<dbReference type="Proteomes" id="UP000786811">
    <property type="component" value="Unassembled WGS sequence"/>
</dbReference>
<organism evidence="1 2">
    <name type="scientific">Cotesia congregata</name>
    <name type="common">Parasitoid wasp</name>
    <name type="synonym">Apanteles congregatus</name>
    <dbReference type="NCBI Taxonomy" id="51543"/>
    <lineage>
        <taxon>Eukaryota</taxon>
        <taxon>Metazoa</taxon>
        <taxon>Ecdysozoa</taxon>
        <taxon>Arthropoda</taxon>
        <taxon>Hexapoda</taxon>
        <taxon>Insecta</taxon>
        <taxon>Pterygota</taxon>
        <taxon>Neoptera</taxon>
        <taxon>Endopterygota</taxon>
        <taxon>Hymenoptera</taxon>
        <taxon>Apocrita</taxon>
        <taxon>Ichneumonoidea</taxon>
        <taxon>Braconidae</taxon>
        <taxon>Microgastrinae</taxon>
        <taxon>Cotesia</taxon>
    </lineage>
</organism>
<evidence type="ECO:0000313" key="1">
    <source>
        <dbReference type="EMBL" id="CAG5100615.1"/>
    </source>
</evidence>